<dbReference type="EMBL" id="SMMG02000005">
    <property type="protein sequence ID" value="KAA3474090.1"/>
    <property type="molecule type" value="Genomic_DNA"/>
</dbReference>
<proteinExistence type="predicted"/>
<evidence type="ECO:0000313" key="1">
    <source>
        <dbReference type="EMBL" id="KAA3474090.1"/>
    </source>
</evidence>
<comment type="caution">
    <text evidence="1">The sequence shown here is derived from an EMBL/GenBank/DDBJ whole genome shotgun (WGS) entry which is preliminary data.</text>
</comment>
<dbReference type="GO" id="GO:0016787">
    <property type="term" value="F:hydrolase activity"/>
    <property type="evidence" value="ECO:0007669"/>
    <property type="project" value="UniProtKB-KW"/>
</dbReference>
<dbReference type="OrthoDB" id="4781at2759"/>
<dbReference type="Proteomes" id="UP000325315">
    <property type="component" value="Unassembled WGS sequence"/>
</dbReference>
<evidence type="ECO:0000313" key="2">
    <source>
        <dbReference type="Proteomes" id="UP000325315"/>
    </source>
</evidence>
<organism evidence="1 2">
    <name type="scientific">Gossypium australe</name>
    <dbReference type="NCBI Taxonomy" id="47621"/>
    <lineage>
        <taxon>Eukaryota</taxon>
        <taxon>Viridiplantae</taxon>
        <taxon>Streptophyta</taxon>
        <taxon>Embryophyta</taxon>
        <taxon>Tracheophyta</taxon>
        <taxon>Spermatophyta</taxon>
        <taxon>Magnoliopsida</taxon>
        <taxon>eudicotyledons</taxon>
        <taxon>Gunneridae</taxon>
        <taxon>Pentapetalae</taxon>
        <taxon>rosids</taxon>
        <taxon>malvids</taxon>
        <taxon>Malvales</taxon>
        <taxon>Malvaceae</taxon>
        <taxon>Malvoideae</taxon>
        <taxon>Gossypium</taxon>
    </lineage>
</organism>
<sequence>MHIIVKREVGFREWPKHTRILLAFKTNGWLNRVRAVFDSFGPNKCIKAGSWLRTSTTFKVSGVKDLLEGSCYGRCYHDAVAIIELARTIL</sequence>
<reference evidence="2" key="1">
    <citation type="journal article" date="2019" name="Plant Biotechnol. J.">
        <title>Genome sequencing of the Australian wild diploid species Gossypium australe highlights disease resistance and delayed gland morphogenesis.</title>
        <authorList>
            <person name="Cai Y."/>
            <person name="Cai X."/>
            <person name="Wang Q."/>
            <person name="Wang P."/>
            <person name="Zhang Y."/>
            <person name="Cai C."/>
            <person name="Xu Y."/>
            <person name="Wang K."/>
            <person name="Zhou Z."/>
            <person name="Wang C."/>
            <person name="Geng S."/>
            <person name="Li B."/>
            <person name="Dong Q."/>
            <person name="Hou Y."/>
            <person name="Wang H."/>
            <person name="Ai P."/>
            <person name="Liu Z."/>
            <person name="Yi F."/>
            <person name="Sun M."/>
            <person name="An G."/>
            <person name="Cheng J."/>
            <person name="Zhang Y."/>
            <person name="Shi Q."/>
            <person name="Xie Y."/>
            <person name="Shi X."/>
            <person name="Chang Y."/>
            <person name="Huang F."/>
            <person name="Chen Y."/>
            <person name="Hong S."/>
            <person name="Mi L."/>
            <person name="Sun Q."/>
            <person name="Zhang L."/>
            <person name="Zhou B."/>
            <person name="Peng R."/>
            <person name="Zhang X."/>
            <person name="Liu F."/>
        </authorList>
    </citation>
    <scope>NUCLEOTIDE SEQUENCE [LARGE SCALE GENOMIC DNA]</scope>
    <source>
        <strain evidence="2">cv. PA1801</strain>
    </source>
</reference>
<keyword evidence="2" id="KW-1185">Reference proteome</keyword>
<name>A0A5B6VXR4_9ROSI</name>
<dbReference type="AlphaFoldDB" id="A0A5B6VXR4"/>
<protein>
    <submittedName>
        <fullName evidence="1">Putative xyloglucan endotransglucosylase/hydrolase protein 6</fullName>
    </submittedName>
</protein>
<gene>
    <name evidence="1" type="ORF">EPI10_024411</name>
</gene>
<accession>A0A5B6VXR4</accession>
<keyword evidence="1" id="KW-0378">Hydrolase</keyword>